<dbReference type="InterPro" id="IPR001214">
    <property type="entry name" value="SET_dom"/>
</dbReference>
<dbReference type="Proteomes" id="UP000813463">
    <property type="component" value="Chromosome 2"/>
</dbReference>
<reference evidence="2" key="1">
    <citation type="journal article" date="2021" name="Nat. Commun.">
        <title>Genomic analyses provide insights into spinach domestication and the genetic basis of agronomic traits.</title>
        <authorList>
            <person name="Cai X."/>
            <person name="Sun X."/>
            <person name="Xu C."/>
            <person name="Sun H."/>
            <person name="Wang X."/>
            <person name="Ge C."/>
            <person name="Zhang Z."/>
            <person name="Wang Q."/>
            <person name="Fei Z."/>
            <person name="Jiao C."/>
            <person name="Wang Q."/>
        </authorList>
    </citation>
    <scope>NUCLEOTIDE SEQUENCE [LARGE SCALE GENOMIC DNA]</scope>
    <source>
        <strain evidence="2">cv. Varoflay</strain>
    </source>
</reference>
<keyword evidence="2" id="KW-1185">Reference proteome</keyword>
<sequence length="481" mass="53211">MACICPIDLQFAPEISALLQSPPSHETQEYFDNLIAERPCHGVKVKLDGELGKGVYADAEFKDGELVLKDQILVGSQHSTNKMDCFVCGSCFRFIGSIELQIGRKLYFKGLGASSSNHCPSDSSDEEDNSCAIEDANLGECSASVSKGGIALSQEFIESLMGGQLLLPYSEKFSLPSPCPCPGGCGEEFYCSKSCADIDWETCHSLLCSSEKSKPSCRRALSKFVEHANDTNDIFILAAKVIAMTSLRYKSLKEAHLKEVGSIAPRDATVNLSLLLEAWKPVSLGYKKRWWDCIALPEDVENCNEAVFRLQLKELAFESLQLLKEAIFDEECAPLFSLEIYGHIVGMFELNNLDLVVASPVEDYFLYVDDLPGSPKKAAEAVTRPILDALDDGYSICCEGTAFFPLQSCMNHSCCPNAKAFKRDNDRDGQATIIALRPIQIGEEVTISYIDEDLPYEERQKLLADYGFRCKCRKCLEEKAN</sequence>
<dbReference type="GeneID" id="110787132"/>
<evidence type="ECO:0000259" key="1">
    <source>
        <dbReference type="PROSITE" id="PS50280"/>
    </source>
</evidence>
<proteinExistence type="predicted"/>
<dbReference type="Pfam" id="PF00856">
    <property type="entry name" value="SET"/>
    <property type="match status" value="1"/>
</dbReference>
<dbReference type="InterPro" id="IPR046341">
    <property type="entry name" value="SET_dom_sf"/>
</dbReference>
<feature type="domain" description="SET" evidence="1">
    <location>
        <begin position="41"/>
        <end position="450"/>
    </location>
</feature>
<evidence type="ECO:0000313" key="2">
    <source>
        <dbReference type="Proteomes" id="UP000813463"/>
    </source>
</evidence>
<dbReference type="PROSITE" id="PS50280">
    <property type="entry name" value="SET"/>
    <property type="match status" value="1"/>
</dbReference>
<dbReference type="PANTHER" id="PTHR47436:SF1">
    <property type="entry name" value="SET DOMAIN-CONTAINING PROTEIN"/>
    <property type="match status" value="1"/>
</dbReference>
<name>A0A9R0IDX2_SPIOL</name>
<dbReference type="SUPFAM" id="SSF82199">
    <property type="entry name" value="SET domain"/>
    <property type="match status" value="1"/>
</dbReference>
<dbReference type="GO" id="GO:0040029">
    <property type="term" value="P:epigenetic regulation of gene expression"/>
    <property type="evidence" value="ECO:0000318"/>
    <property type="project" value="GO_Central"/>
</dbReference>
<gene>
    <name evidence="3" type="primary">LOC110787132</name>
</gene>
<dbReference type="RefSeq" id="XP_021847396.1">
    <property type="nucleotide sequence ID" value="XM_021991704.2"/>
</dbReference>
<dbReference type="GO" id="GO:0046975">
    <property type="term" value="F:histone H3K36 methyltransferase activity"/>
    <property type="evidence" value="ECO:0000318"/>
    <property type="project" value="GO_Central"/>
</dbReference>
<dbReference type="OrthoDB" id="5945798at2759"/>
<organism evidence="2 3">
    <name type="scientific">Spinacia oleracea</name>
    <name type="common">Spinach</name>
    <dbReference type="NCBI Taxonomy" id="3562"/>
    <lineage>
        <taxon>Eukaryota</taxon>
        <taxon>Viridiplantae</taxon>
        <taxon>Streptophyta</taxon>
        <taxon>Embryophyta</taxon>
        <taxon>Tracheophyta</taxon>
        <taxon>Spermatophyta</taxon>
        <taxon>Magnoliopsida</taxon>
        <taxon>eudicotyledons</taxon>
        <taxon>Gunneridae</taxon>
        <taxon>Pentapetalae</taxon>
        <taxon>Caryophyllales</taxon>
        <taxon>Chenopodiaceae</taxon>
        <taxon>Chenopodioideae</taxon>
        <taxon>Anserineae</taxon>
        <taxon>Spinacia</taxon>
    </lineage>
</organism>
<dbReference type="GO" id="GO:0005634">
    <property type="term" value="C:nucleus"/>
    <property type="evidence" value="ECO:0000318"/>
    <property type="project" value="GO_Central"/>
</dbReference>
<dbReference type="Gene3D" id="2.170.270.10">
    <property type="entry name" value="SET domain"/>
    <property type="match status" value="1"/>
</dbReference>
<dbReference type="InterPro" id="IPR044237">
    <property type="entry name" value="ATXR2-like"/>
</dbReference>
<dbReference type="KEGG" id="soe:110787132"/>
<dbReference type="AlphaFoldDB" id="A0A9R0IDX2"/>
<protein>
    <submittedName>
        <fullName evidence="3">Histone-lysine N-methyltransferase ATXR2</fullName>
    </submittedName>
</protein>
<accession>A0A9R0IDX2</accession>
<dbReference type="PANTHER" id="PTHR47436">
    <property type="entry name" value="HISTONE-LYSINE N-METHYLTRANSFERASE ATXR2"/>
    <property type="match status" value="1"/>
</dbReference>
<dbReference type="CDD" id="cd20071">
    <property type="entry name" value="SET_SMYD"/>
    <property type="match status" value="1"/>
</dbReference>
<reference evidence="3" key="2">
    <citation type="submission" date="2025-08" db="UniProtKB">
        <authorList>
            <consortium name="RefSeq"/>
        </authorList>
    </citation>
    <scope>IDENTIFICATION</scope>
    <source>
        <tissue evidence="3">Leaf</tissue>
    </source>
</reference>
<evidence type="ECO:0000313" key="3">
    <source>
        <dbReference type="RefSeq" id="XP_021847396.1"/>
    </source>
</evidence>